<proteinExistence type="inferred from homology"/>
<feature type="non-terminal residue" evidence="6">
    <location>
        <position position="360"/>
    </location>
</feature>
<comment type="cofactor">
    <cofactor evidence="1">
        <name>Ca(2+)</name>
        <dbReference type="ChEBI" id="CHEBI:29108"/>
    </cofactor>
</comment>
<keyword evidence="4" id="KW-0106">Calcium</keyword>
<evidence type="ECO:0000313" key="6">
    <source>
        <dbReference type="EMBL" id="CAH1781399.1"/>
    </source>
</evidence>
<sequence length="360" mass="39736">RTSCLPRNRGFDYFYGSYVAWTDHINHTATSCIKRGDETTVGKPCCLNRGSILRDCIKSCWDKNHNVAGIDLMDNERPVIDAGGLFGPDLITDKAVGRIVDHNPEKRLFLSVAYTTHNPTPTDAYLNKITEIPPGRLGPLNSPRKDVAAMINAVDTGVGKIIDSLKQKGLWKNTVLLFTSDHGGHRRKNNNWPLRGTTHTYFEGGIRGLGILTGSVTNKAKSCTGSNSQLYHMTDWYKTFLTLAGATIGSDTDSYDIWTSVCSCTKSPRKEILHSLNPEMPRLGSPVYPDTFDSSVQATIRMGDYKLFTGRISGTGGFSGWVAPAEYPELVTLEPDLNDPSNVHLYDIKNDPLENYDLSA</sequence>
<dbReference type="SUPFAM" id="SSF53649">
    <property type="entry name" value="Alkaline phosphatase-like"/>
    <property type="match status" value="1"/>
</dbReference>
<keyword evidence="5" id="KW-0325">Glycoprotein</keyword>
<evidence type="ECO:0000313" key="7">
    <source>
        <dbReference type="Proteomes" id="UP000749559"/>
    </source>
</evidence>
<dbReference type="Gene3D" id="3.40.720.10">
    <property type="entry name" value="Alkaline Phosphatase, subunit A"/>
    <property type="match status" value="1"/>
</dbReference>
<dbReference type="InterPro" id="IPR000917">
    <property type="entry name" value="Sulfatase_N"/>
</dbReference>
<protein>
    <submittedName>
        <fullName evidence="6">Uncharacterized protein</fullName>
    </submittedName>
</protein>
<dbReference type="PANTHER" id="PTHR10342">
    <property type="entry name" value="ARYLSULFATASE"/>
    <property type="match status" value="1"/>
</dbReference>
<dbReference type="Proteomes" id="UP000749559">
    <property type="component" value="Unassembled WGS sequence"/>
</dbReference>
<dbReference type="GO" id="GO:0046872">
    <property type="term" value="F:metal ion binding"/>
    <property type="evidence" value="ECO:0007669"/>
    <property type="project" value="UniProtKB-KW"/>
</dbReference>
<reference evidence="6" key="1">
    <citation type="submission" date="2022-03" db="EMBL/GenBank/DDBJ databases">
        <authorList>
            <person name="Martin C."/>
        </authorList>
    </citation>
    <scope>NUCLEOTIDE SEQUENCE</scope>
</reference>
<evidence type="ECO:0000256" key="5">
    <source>
        <dbReference type="ARBA" id="ARBA00023180"/>
    </source>
</evidence>
<accession>A0A8J1UGS8</accession>
<dbReference type="EMBL" id="CAIIXF020000004">
    <property type="protein sequence ID" value="CAH1781399.1"/>
    <property type="molecule type" value="Genomic_DNA"/>
</dbReference>
<evidence type="ECO:0000256" key="1">
    <source>
        <dbReference type="ARBA" id="ARBA00001913"/>
    </source>
</evidence>
<feature type="non-terminal residue" evidence="6">
    <location>
        <position position="1"/>
    </location>
</feature>
<dbReference type="AlphaFoldDB" id="A0A8J1UGS8"/>
<keyword evidence="3" id="KW-0479">Metal-binding</keyword>
<dbReference type="PANTHER" id="PTHR10342:SF274">
    <property type="entry name" value="ARYLSULFATASE B"/>
    <property type="match status" value="1"/>
</dbReference>
<dbReference type="Pfam" id="PF00884">
    <property type="entry name" value="Sulfatase"/>
    <property type="match status" value="1"/>
</dbReference>
<dbReference type="OrthoDB" id="103349at2759"/>
<gene>
    <name evidence="6" type="ORF">OFUS_LOCUS7981</name>
</gene>
<evidence type="ECO:0000256" key="2">
    <source>
        <dbReference type="ARBA" id="ARBA00008779"/>
    </source>
</evidence>
<comment type="similarity">
    <text evidence="2">Belongs to the sulfatase family.</text>
</comment>
<dbReference type="InterPro" id="IPR047115">
    <property type="entry name" value="ARSB"/>
</dbReference>
<organism evidence="6 7">
    <name type="scientific">Owenia fusiformis</name>
    <name type="common">Polychaete worm</name>
    <dbReference type="NCBI Taxonomy" id="6347"/>
    <lineage>
        <taxon>Eukaryota</taxon>
        <taxon>Metazoa</taxon>
        <taxon>Spiralia</taxon>
        <taxon>Lophotrochozoa</taxon>
        <taxon>Annelida</taxon>
        <taxon>Polychaeta</taxon>
        <taxon>Sedentaria</taxon>
        <taxon>Canalipalpata</taxon>
        <taxon>Sabellida</taxon>
        <taxon>Oweniida</taxon>
        <taxon>Oweniidae</taxon>
        <taxon>Owenia</taxon>
    </lineage>
</organism>
<evidence type="ECO:0000256" key="4">
    <source>
        <dbReference type="ARBA" id="ARBA00022837"/>
    </source>
</evidence>
<dbReference type="GO" id="GO:0008484">
    <property type="term" value="F:sulfuric ester hydrolase activity"/>
    <property type="evidence" value="ECO:0007669"/>
    <property type="project" value="InterPro"/>
</dbReference>
<evidence type="ECO:0000256" key="3">
    <source>
        <dbReference type="ARBA" id="ARBA00022723"/>
    </source>
</evidence>
<dbReference type="InterPro" id="IPR017850">
    <property type="entry name" value="Alkaline_phosphatase_core_sf"/>
</dbReference>
<dbReference type="Gene3D" id="3.30.1120.10">
    <property type="match status" value="1"/>
</dbReference>
<name>A0A8J1UGS8_OWEFU</name>
<comment type="caution">
    <text evidence="6">The sequence shown here is derived from an EMBL/GenBank/DDBJ whole genome shotgun (WGS) entry which is preliminary data.</text>
</comment>
<keyword evidence="7" id="KW-1185">Reference proteome</keyword>